<protein>
    <submittedName>
        <fullName evidence="3">Uncharacterized protein</fullName>
    </submittedName>
</protein>
<keyword evidence="2" id="KW-1133">Transmembrane helix</keyword>
<feature type="region of interest" description="Disordered" evidence="1">
    <location>
        <begin position="93"/>
        <end position="131"/>
    </location>
</feature>
<keyword evidence="2" id="KW-0472">Membrane</keyword>
<evidence type="ECO:0000256" key="1">
    <source>
        <dbReference type="SAM" id="MobiDB-lite"/>
    </source>
</evidence>
<evidence type="ECO:0000256" key="2">
    <source>
        <dbReference type="SAM" id="Phobius"/>
    </source>
</evidence>
<evidence type="ECO:0000313" key="3">
    <source>
        <dbReference type="EMBL" id="KAG8075962.1"/>
    </source>
</evidence>
<sequence>MSFFSLPSFFTTIDIGNLIFFHFITNWCYVTRRINIFATTPCHVIVVFLLLSLPNSSLNPASTTAAHEASVGVVRGQHWRRWIRCAGPRMVGGGGGGYNTQGRQRRQQLQGGVGGREEEKEEDDDTTKMLT</sequence>
<reference evidence="3" key="1">
    <citation type="journal article" date="2021" name="bioRxiv">
        <title>Whole Genome Assembly and Annotation of Northern Wild Rice, Zizania palustris L., Supports a Whole Genome Duplication in the Zizania Genus.</title>
        <authorList>
            <person name="Haas M."/>
            <person name="Kono T."/>
            <person name="Macchietto M."/>
            <person name="Millas R."/>
            <person name="McGilp L."/>
            <person name="Shao M."/>
            <person name="Duquette J."/>
            <person name="Hirsch C.N."/>
            <person name="Kimball J."/>
        </authorList>
    </citation>
    <scope>NUCLEOTIDE SEQUENCE</scope>
    <source>
        <tissue evidence="3">Fresh leaf tissue</tissue>
    </source>
</reference>
<reference evidence="3" key="2">
    <citation type="submission" date="2021-02" db="EMBL/GenBank/DDBJ databases">
        <authorList>
            <person name="Kimball J.A."/>
            <person name="Haas M.W."/>
            <person name="Macchietto M."/>
            <person name="Kono T."/>
            <person name="Duquette J."/>
            <person name="Shao M."/>
        </authorList>
    </citation>
    <scope>NUCLEOTIDE SEQUENCE</scope>
    <source>
        <tissue evidence="3">Fresh leaf tissue</tissue>
    </source>
</reference>
<comment type="caution">
    <text evidence="3">The sequence shown here is derived from an EMBL/GenBank/DDBJ whole genome shotgun (WGS) entry which is preliminary data.</text>
</comment>
<dbReference type="EMBL" id="JAAALK010000283">
    <property type="protein sequence ID" value="KAG8075962.1"/>
    <property type="molecule type" value="Genomic_DNA"/>
</dbReference>
<feature type="transmembrane region" description="Helical" evidence="2">
    <location>
        <begin position="6"/>
        <end position="24"/>
    </location>
</feature>
<gene>
    <name evidence="3" type="ORF">GUJ93_ZPchr0006g44524</name>
</gene>
<name>A0A8J5VLB2_ZIZPA</name>
<keyword evidence="4" id="KW-1185">Reference proteome</keyword>
<proteinExistence type="predicted"/>
<keyword evidence="2" id="KW-0812">Transmembrane</keyword>
<dbReference type="AlphaFoldDB" id="A0A8J5VLB2"/>
<evidence type="ECO:0000313" key="4">
    <source>
        <dbReference type="Proteomes" id="UP000729402"/>
    </source>
</evidence>
<organism evidence="3 4">
    <name type="scientific">Zizania palustris</name>
    <name type="common">Northern wild rice</name>
    <dbReference type="NCBI Taxonomy" id="103762"/>
    <lineage>
        <taxon>Eukaryota</taxon>
        <taxon>Viridiplantae</taxon>
        <taxon>Streptophyta</taxon>
        <taxon>Embryophyta</taxon>
        <taxon>Tracheophyta</taxon>
        <taxon>Spermatophyta</taxon>
        <taxon>Magnoliopsida</taxon>
        <taxon>Liliopsida</taxon>
        <taxon>Poales</taxon>
        <taxon>Poaceae</taxon>
        <taxon>BOP clade</taxon>
        <taxon>Oryzoideae</taxon>
        <taxon>Oryzeae</taxon>
        <taxon>Zizaniinae</taxon>
        <taxon>Zizania</taxon>
    </lineage>
</organism>
<dbReference type="Proteomes" id="UP000729402">
    <property type="component" value="Unassembled WGS sequence"/>
</dbReference>
<accession>A0A8J5VLB2</accession>